<sequence length="931" mass="101817">MTSTSRKPFASFGNGSNLNNENPRPANGTTFGSGFGTAAGWNGGIWSTAIGSGLKSGPNDSGRALGDVSSSAPNSNEAITGSGSLLSSSESDGFSGRHATPWKSVDDPSPGLTKVHSNHSNASVMHRQNSSQLASQSFSDTSSAHPSYFSTPQASMGPPNKPNQTQFLDSTQANFVTSTGFDPMKHRTSRQNSDEETRPTAMNLAFGGIEAGLPIQSGRQNYYPNFSEHNSSAASRSGSIPPSRHDPHQSVSRHVDEMPRQQTSQFGSAPSHRPHLSAQGSTYPSNGSSANQKFGTHSSSADLGGFVGNFDKLSLSSRGNNTMYSQPNRDTHNLHDELSDLEYVRQPNGNNASEMWEVEESYMGNQTFSPGGLHPGSLPPHEQAYRGSSYGTSYSHSPSNSETRRIQHSPYYSSSGTPSGFQHRAPSRASFNNAVAPGQAALLDRKLRGLQQEQQGYQPNPLQYRQLPQHYDYHPQHALRMNPLAAYYPMGPMPGMLNQPIPRGSARDQDIGQHLRSALLEEFRSNSKTNKRYELKDIYNHIVEFSGDQHGSRFIQLKLETANSDEKDQVFREIHPNSIQLMTDVFGNYVIQKFFEHGNQSQKKILANQMRNHVLTLSLQMYGCRVALEHILTDQQAQLVKELEKDVLKCVKDQNGNHVIQKAIERVPAEHIQFIINAFTGQVQALATHSYGCRVIQRMLEHCEEPTRSAVLQELHACTTSLIVDQFGNYVTQHVIEHGRESDRAQVISLVTAQLVNFSRHKFASNVVEKSIQFGNDEQRKKIVDTITAPNEKGETAIALLIRDQFGNYVIQKLLTQLKGSEYDEFFEFIKPQLALQKRFGSGKNITAIEKVIYSSSPNGPTLPPNNSLPPSMPAPINTSAAPTPPLVLGDGSSPQSSSIPSTAASSIAEVAASRKSSASNALEVLTPTST</sequence>
<evidence type="ECO:0000259" key="10">
    <source>
        <dbReference type="PROSITE" id="PS50303"/>
    </source>
</evidence>
<dbReference type="PANTHER" id="PTHR12537:SF12">
    <property type="entry name" value="MATERNAL PROTEIN PUMILIO"/>
    <property type="match status" value="1"/>
</dbReference>
<feature type="compositionally biased region" description="Low complexity" evidence="9">
    <location>
        <begin position="81"/>
        <end position="96"/>
    </location>
</feature>
<evidence type="ECO:0000256" key="5">
    <source>
        <dbReference type="ARBA" id="ARBA00024893"/>
    </source>
</evidence>
<dbReference type="Gene3D" id="1.25.10.10">
    <property type="entry name" value="Leucine-rich Repeat Variant"/>
    <property type="match status" value="1"/>
</dbReference>
<dbReference type="SMART" id="SM00025">
    <property type="entry name" value="Pumilio"/>
    <property type="match status" value="8"/>
</dbReference>
<comment type="subcellular location">
    <subcellularLocation>
        <location evidence="1">Cytoplasm</location>
    </subcellularLocation>
</comment>
<feature type="compositionally biased region" description="Pro residues" evidence="9">
    <location>
        <begin position="861"/>
        <end position="874"/>
    </location>
</feature>
<feature type="compositionally biased region" description="Polar residues" evidence="9">
    <location>
        <begin position="278"/>
        <end position="296"/>
    </location>
</feature>
<comment type="caution">
    <text evidence="11">The sequence shown here is derived from an EMBL/GenBank/DDBJ whole genome shotgun (WGS) entry which is preliminary data.</text>
</comment>
<comment type="function">
    <text evidence="5">RNA-binding nucleolar protein required for pre-rRNA processing. Involved in production of 18S rRNA and assembly of small ribosomal subunit.</text>
</comment>
<evidence type="ECO:0000256" key="9">
    <source>
        <dbReference type="SAM" id="MobiDB-lite"/>
    </source>
</evidence>
<comment type="similarity">
    <text evidence="6">Belongs to the PUF3 family.</text>
</comment>
<reference evidence="11" key="1">
    <citation type="submission" date="2021-03" db="EMBL/GenBank/DDBJ databases">
        <authorList>
            <person name="Tagirdzhanova G."/>
        </authorList>
    </citation>
    <scope>NUCLEOTIDE SEQUENCE</scope>
</reference>
<feature type="compositionally biased region" description="Polar residues" evidence="9">
    <location>
        <begin position="118"/>
        <end position="154"/>
    </location>
</feature>
<keyword evidence="4" id="KW-0694">RNA-binding</keyword>
<organism evidence="11 12">
    <name type="scientific">Heterodermia speciosa</name>
    <dbReference type="NCBI Taxonomy" id="116794"/>
    <lineage>
        <taxon>Eukaryota</taxon>
        <taxon>Fungi</taxon>
        <taxon>Dikarya</taxon>
        <taxon>Ascomycota</taxon>
        <taxon>Pezizomycotina</taxon>
        <taxon>Lecanoromycetes</taxon>
        <taxon>OSLEUM clade</taxon>
        <taxon>Lecanoromycetidae</taxon>
        <taxon>Caliciales</taxon>
        <taxon>Physciaceae</taxon>
        <taxon>Heterodermia</taxon>
    </lineage>
</organism>
<feature type="repeat" description="Pumilio" evidence="8">
    <location>
        <begin position="573"/>
        <end position="608"/>
    </location>
</feature>
<dbReference type="CDD" id="cd07920">
    <property type="entry name" value="Pumilio"/>
    <property type="match status" value="1"/>
</dbReference>
<feature type="compositionally biased region" description="Polar residues" evidence="9">
    <location>
        <begin position="68"/>
        <end position="79"/>
    </location>
</feature>
<proteinExistence type="inferred from homology"/>
<feature type="compositionally biased region" description="Low complexity" evidence="9">
    <location>
        <begin position="409"/>
        <end position="420"/>
    </location>
</feature>
<dbReference type="PANTHER" id="PTHR12537">
    <property type="entry name" value="RNA BINDING PROTEIN PUMILIO-RELATED"/>
    <property type="match status" value="1"/>
</dbReference>
<gene>
    <name evidence="11" type="primary">PUF3</name>
    <name evidence="11" type="ORF">HETSPECPRED_000290</name>
</gene>
<feature type="compositionally biased region" description="Low complexity" evidence="9">
    <location>
        <begin position="369"/>
        <end position="401"/>
    </location>
</feature>
<dbReference type="PROSITE" id="PS50302">
    <property type="entry name" value="PUM"/>
    <property type="match status" value="6"/>
</dbReference>
<accession>A0A8H3ETA9</accession>
<feature type="region of interest" description="Disordered" evidence="9">
    <location>
        <begin position="47"/>
        <end position="199"/>
    </location>
</feature>
<dbReference type="GO" id="GO:0000288">
    <property type="term" value="P:nuclear-transcribed mRNA catabolic process, deadenylation-dependent decay"/>
    <property type="evidence" value="ECO:0007669"/>
    <property type="project" value="TreeGrafter"/>
</dbReference>
<keyword evidence="3" id="KW-0677">Repeat</keyword>
<evidence type="ECO:0000256" key="8">
    <source>
        <dbReference type="PROSITE-ProRule" id="PRU00317"/>
    </source>
</evidence>
<dbReference type="FunFam" id="1.25.10.10:FF:000004">
    <property type="entry name" value="Pumilio homolog 1 isoform 2"/>
    <property type="match status" value="1"/>
</dbReference>
<feature type="region of interest" description="Disordered" evidence="9">
    <location>
        <begin position="364"/>
        <end position="426"/>
    </location>
</feature>
<evidence type="ECO:0000256" key="1">
    <source>
        <dbReference type="ARBA" id="ARBA00004496"/>
    </source>
</evidence>
<feature type="repeat" description="Pumilio" evidence="8">
    <location>
        <begin position="793"/>
        <end position="828"/>
    </location>
</feature>
<evidence type="ECO:0000313" key="12">
    <source>
        <dbReference type="Proteomes" id="UP000664521"/>
    </source>
</evidence>
<feature type="repeat" description="Pumilio" evidence="8">
    <location>
        <begin position="749"/>
        <end position="785"/>
    </location>
</feature>
<evidence type="ECO:0000256" key="6">
    <source>
        <dbReference type="ARBA" id="ARBA00060736"/>
    </source>
</evidence>
<feature type="compositionally biased region" description="Low complexity" evidence="9">
    <location>
        <begin position="893"/>
        <end position="906"/>
    </location>
</feature>
<dbReference type="EMBL" id="CAJPDS010000010">
    <property type="protein sequence ID" value="CAF9911283.1"/>
    <property type="molecule type" value="Genomic_DNA"/>
</dbReference>
<evidence type="ECO:0000256" key="4">
    <source>
        <dbReference type="ARBA" id="ARBA00022884"/>
    </source>
</evidence>
<dbReference type="InterPro" id="IPR033133">
    <property type="entry name" value="PUM-HD"/>
</dbReference>
<dbReference type="InterPro" id="IPR001313">
    <property type="entry name" value="Pumilio_RNA-bd_rpt"/>
</dbReference>
<feature type="repeat" description="Pumilio" evidence="8">
    <location>
        <begin position="537"/>
        <end position="572"/>
    </location>
</feature>
<dbReference type="InterPro" id="IPR016024">
    <property type="entry name" value="ARM-type_fold"/>
</dbReference>
<feature type="domain" description="PUM-HD" evidence="10">
    <location>
        <begin position="515"/>
        <end position="854"/>
    </location>
</feature>
<feature type="compositionally biased region" description="Basic and acidic residues" evidence="9">
    <location>
        <begin position="243"/>
        <end position="259"/>
    </location>
</feature>
<dbReference type="GO" id="GO:0005737">
    <property type="term" value="C:cytoplasm"/>
    <property type="evidence" value="ECO:0007669"/>
    <property type="project" value="UniProtKB-SubCell"/>
</dbReference>
<feature type="region of interest" description="Disordered" evidence="9">
    <location>
        <begin position="220"/>
        <end position="296"/>
    </location>
</feature>
<name>A0A8H3ETA9_9LECA</name>
<feature type="region of interest" description="Disordered" evidence="9">
    <location>
        <begin position="857"/>
        <end position="906"/>
    </location>
</feature>
<feature type="compositionally biased region" description="Polar residues" evidence="9">
    <location>
        <begin position="162"/>
        <end position="180"/>
    </location>
</feature>
<dbReference type="GO" id="GO:0003730">
    <property type="term" value="F:mRNA 3'-UTR binding"/>
    <property type="evidence" value="ECO:0007669"/>
    <property type="project" value="TreeGrafter"/>
</dbReference>
<feature type="compositionally biased region" description="Polar residues" evidence="9">
    <location>
        <begin position="220"/>
        <end position="240"/>
    </location>
</feature>
<keyword evidence="2" id="KW-0963">Cytoplasm</keyword>
<evidence type="ECO:0000313" key="11">
    <source>
        <dbReference type="EMBL" id="CAF9911283.1"/>
    </source>
</evidence>
<evidence type="ECO:0000256" key="7">
    <source>
        <dbReference type="ARBA" id="ARBA00081811"/>
    </source>
</evidence>
<dbReference type="InterPro" id="IPR033712">
    <property type="entry name" value="Pumilio_RNA-bd"/>
</dbReference>
<dbReference type="PROSITE" id="PS50303">
    <property type="entry name" value="PUM_HD"/>
    <property type="match status" value="1"/>
</dbReference>
<evidence type="ECO:0000256" key="2">
    <source>
        <dbReference type="ARBA" id="ARBA00022490"/>
    </source>
</evidence>
<protein>
    <recommendedName>
        <fullName evidence="7">Pumilio homology domain family member 3</fullName>
    </recommendedName>
</protein>
<dbReference type="OrthoDB" id="668540at2759"/>
<evidence type="ECO:0000256" key="3">
    <source>
        <dbReference type="ARBA" id="ARBA00022737"/>
    </source>
</evidence>
<feature type="compositionally biased region" description="Polar residues" evidence="9">
    <location>
        <begin position="13"/>
        <end position="22"/>
    </location>
</feature>
<feature type="region of interest" description="Disordered" evidence="9">
    <location>
        <begin position="1"/>
        <end position="34"/>
    </location>
</feature>
<dbReference type="InterPro" id="IPR011989">
    <property type="entry name" value="ARM-like"/>
</dbReference>
<feature type="repeat" description="Pumilio" evidence="8">
    <location>
        <begin position="642"/>
        <end position="677"/>
    </location>
</feature>
<dbReference type="AlphaFoldDB" id="A0A8H3ETA9"/>
<dbReference type="Pfam" id="PF00806">
    <property type="entry name" value="PUF"/>
    <property type="match status" value="8"/>
</dbReference>
<feature type="repeat" description="Pumilio" evidence="8">
    <location>
        <begin position="678"/>
        <end position="713"/>
    </location>
</feature>
<dbReference type="SUPFAM" id="SSF48371">
    <property type="entry name" value="ARM repeat"/>
    <property type="match status" value="1"/>
</dbReference>
<keyword evidence="12" id="KW-1185">Reference proteome</keyword>
<dbReference type="Proteomes" id="UP000664521">
    <property type="component" value="Unassembled WGS sequence"/>
</dbReference>